<feature type="domain" description="SnoaL-like" evidence="1">
    <location>
        <begin position="7"/>
        <end position="101"/>
    </location>
</feature>
<name>A0ABS7CCV4_9BACL</name>
<organism evidence="2 3">
    <name type="scientific">Paenibacillus sepulcri</name>
    <dbReference type="NCBI Taxonomy" id="359917"/>
    <lineage>
        <taxon>Bacteria</taxon>
        <taxon>Bacillati</taxon>
        <taxon>Bacillota</taxon>
        <taxon>Bacilli</taxon>
        <taxon>Bacillales</taxon>
        <taxon>Paenibacillaceae</taxon>
        <taxon>Paenibacillus</taxon>
    </lineage>
</organism>
<dbReference type="EMBL" id="JAHZIK010001307">
    <property type="protein sequence ID" value="MBW7458699.1"/>
    <property type="molecule type" value="Genomic_DNA"/>
</dbReference>
<gene>
    <name evidence="2" type="ORF">K0U00_32110</name>
</gene>
<dbReference type="RefSeq" id="WP_210043934.1">
    <property type="nucleotide sequence ID" value="NZ_JBHLVU010000001.1"/>
</dbReference>
<sequence>MQPKPIDAFIQATHTENINALLDCFTERAVIADEGREFRGPEQIKGWSDTHYIGARVRLDILDVRQTGHEVVLNCKVDGNFPGGPFQFTFYFTLMDDKIASLAIKEN</sequence>
<evidence type="ECO:0000313" key="2">
    <source>
        <dbReference type="EMBL" id="MBW7458699.1"/>
    </source>
</evidence>
<dbReference type="Pfam" id="PF12680">
    <property type="entry name" value="SnoaL_2"/>
    <property type="match status" value="1"/>
</dbReference>
<dbReference type="Gene3D" id="3.10.450.50">
    <property type="match status" value="1"/>
</dbReference>
<proteinExistence type="predicted"/>
<dbReference type="InterPro" id="IPR037401">
    <property type="entry name" value="SnoaL-like"/>
</dbReference>
<dbReference type="SUPFAM" id="SSF54427">
    <property type="entry name" value="NTF2-like"/>
    <property type="match status" value="1"/>
</dbReference>
<dbReference type="Proteomes" id="UP001519887">
    <property type="component" value="Unassembled WGS sequence"/>
</dbReference>
<protein>
    <submittedName>
        <fullName evidence="2">Nuclear transport factor 2 family protein</fullName>
    </submittedName>
</protein>
<evidence type="ECO:0000259" key="1">
    <source>
        <dbReference type="Pfam" id="PF12680"/>
    </source>
</evidence>
<comment type="caution">
    <text evidence="2">The sequence shown here is derived from an EMBL/GenBank/DDBJ whole genome shotgun (WGS) entry which is preliminary data.</text>
</comment>
<reference evidence="2 3" key="1">
    <citation type="submission" date="2021-07" db="EMBL/GenBank/DDBJ databases">
        <title>Paenibacillus radiodurans sp. nov., isolated from the southeastern edge of Tengger Desert.</title>
        <authorList>
            <person name="Zhang G."/>
        </authorList>
    </citation>
    <scope>NUCLEOTIDE SEQUENCE [LARGE SCALE GENOMIC DNA]</scope>
    <source>
        <strain evidence="2 3">CCM 7311</strain>
    </source>
</reference>
<evidence type="ECO:0000313" key="3">
    <source>
        <dbReference type="Proteomes" id="UP001519887"/>
    </source>
</evidence>
<dbReference type="InterPro" id="IPR032710">
    <property type="entry name" value="NTF2-like_dom_sf"/>
</dbReference>
<keyword evidence="3" id="KW-1185">Reference proteome</keyword>
<accession>A0ABS7CCV4</accession>